<dbReference type="PROSITE" id="PS50089">
    <property type="entry name" value="ZF_RING_2"/>
    <property type="match status" value="1"/>
</dbReference>
<evidence type="ECO:0000256" key="3">
    <source>
        <dbReference type="ARBA" id="ARBA00022833"/>
    </source>
</evidence>
<dbReference type="PANTHER" id="PTHR45798">
    <property type="entry name" value="RING-H2 FINGER PROTEIN ATL61-RELATED-RELATED"/>
    <property type="match status" value="1"/>
</dbReference>
<dbReference type="EMBL" id="HBIJ01018687">
    <property type="protein sequence ID" value="CAE0371530.1"/>
    <property type="molecule type" value="Transcribed_RNA"/>
</dbReference>
<keyword evidence="2 4" id="KW-0863">Zinc-finger</keyword>
<feature type="compositionally biased region" description="Basic and acidic residues" evidence="5">
    <location>
        <begin position="493"/>
        <end position="504"/>
    </location>
</feature>
<evidence type="ECO:0000256" key="2">
    <source>
        <dbReference type="ARBA" id="ARBA00022771"/>
    </source>
</evidence>
<dbReference type="SMART" id="SM00184">
    <property type="entry name" value="RING"/>
    <property type="match status" value="1"/>
</dbReference>
<dbReference type="GO" id="GO:0008270">
    <property type="term" value="F:zinc ion binding"/>
    <property type="evidence" value="ECO:0007669"/>
    <property type="project" value="UniProtKB-KW"/>
</dbReference>
<feature type="compositionally biased region" description="Low complexity" evidence="5">
    <location>
        <begin position="722"/>
        <end position="731"/>
    </location>
</feature>
<feature type="compositionally biased region" description="Polar residues" evidence="5">
    <location>
        <begin position="732"/>
        <end position="742"/>
    </location>
</feature>
<organism evidence="8">
    <name type="scientific">Aureoumbra lagunensis</name>
    <dbReference type="NCBI Taxonomy" id="44058"/>
    <lineage>
        <taxon>Eukaryota</taxon>
        <taxon>Sar</taxon>
        <taxon>Stramenopiles</taxon>
        <taxon>Ochrophyta</taxon>
        <taxon>Pelagophyceae</taxon>
        <taxon>Pelagomonadales</taxon>
        <taxon>Aureoumbra</taxon>
    </lineage>
</organism>
<dbReference type="Gene3D" id="3.30.40.10">
    <property type="entry name" value="Zinc/RING finger domain, C3HC4 (zinc finger)"/>
    <property type="match status" value="1"/>
</dbReference>
<dbReference type="InterPro" id="IPR001841">
    <property type="entry name" value="Znf_RING"/>
</dbReference>
<sequence length="816" mass="89912">MKKNENEKIVMMLLFLLVSSVIQARSRKNESWGYLIRRDDLKREVETNERYRRLGTVSIADDTPMASEELGFDFPYMGSIRRVGFINANGVIGFEPAPACGSFFATLSSVAHARCDINTSWYDVIAGYLTDLNPAQSGDIFARGDKRSYLGVRWENTSLFGAESDASKLTMEIILYRDGRVDIRHEHVFDDSTIDEASFHVRSAIVVGLRAPTKYHFTTDAQVARSKKWNTKVFGIYPGARPSSGTRWLACPVPTIFFTCRQDENFLRITSTQPFGCAAEAELFGHFFCAYLDQNNHRNITMAQLLFDDQGFFDAMLCAIPQQISTFEIWYKAAPLETKETFDNGQGDGGLATEDPEYRRLVASFYPECSHLSIDFGSPVTDCAGELSTSPSFIDSQNECCDWNDTDCLGVCNGPASVRLVNNVALCCNFDCNGACNGRAVVDNCGVCDGGNQDLDDCGVCFGSGGCTDEETQPPDVIISTPIPTPKASGIIHDGRDENDENTKPGRWKSLGRSVTRHPWVVVIVALEILVSVACFRSCTSRPRRTRRDRDMDHAWTDIESDRLRRTALSSRDLDALVANTSRPPTQRRSEFRYRVAEAYQSAVIALCATPINSTASRVETNNSAADSNQDENDAICSICLDDLQARRVLTLPNCGHTFHAACLSPWITAHNSCPFCKRSILERIDTSDLVCNDSSIRSSGMTRRLLVGRNAFSRIPRRLRSVSSNSTSTSIEMTAPSSPNNLAILSSPPTPLSSSDSAADHSSLLFVDDDDDDNEDTTEGEEEDTDAANITTTTNTSTTTTSSTSTTSGSYDNTP</sequence>
<evidence type="ECO:0000259" key="7">
    <source>
        <dbReference type="PROSITE" id="PS50089"/>
    </source>
</evidence>
<feature type="chain" id="PRO_5031074785" description="RING-type domain-containing protein" evidence="6">
    <location>
        <begin position="27"/>
        <end position="816"/>
    </location>
</feature>
<evidence type="ECO:0000256" key="1">
    <source>
        <dbReference type="ARBA" id="ARBA00022723"/>
    </source>
</evidence>
<dbReference type="CDD" id="cd16454">
    <property type="entry name" value="RING-H2_PA-TM-RING"/>
    <property type="match status" value="1"/>
</dbReference>
<protein>
    <recommendedName>
        <fullName evidence="7">RING-type domain-containing protein</fullName>
    </recommendedName>
</protein>
<dbReference type="SUPFAM" id="SSF57850">
    <property type="entry name" value="RING/U-box"/>
    <property type="match status" value="1"/>
</dbReference>
<dbReference type="AlphaFoldDB" id="A0A7S3K3I0"/>
<evidence type="ECO:0000313" key="8">
    <source>
        <dbReference type="EMBL" id="CAE0371530.1"/>
    </source>
</evidence>
<keyword evidence="1" id="KW-0479">Metal-binding</keyword>
<evidence type="ECO:0000256" key="5">
    <source>
        <dbReference type="SAM" id="MobiDB-lite"/>
    </source>
</evidence>
<feature type="signal peptide" evidence="6">
    <location>
        <begin position="1"/>
        <end position="26"/>
    </location>
</feature>
<feature type="compositionally biased region" description="Low complexity" evidence="5">
    <location>
        <begin position="743"/>
        <end position="766"/>
    </location>
</feature>
<evidence type="ECO:0000256" key="6">
    <source>
        <dbReference type="SAM" id="SignalP"/>
    </source>
</evidence>
<evidence type="ECO:0000256" key="4">
    <source>
        <dbReference type="PROSITE-ProRule" id="PRU00175"/>
    </source>
</evidence>
<proteinExistence type="predicted"/>
<feature type="region of interest" description="Disordered" evidence="5">
    <location>
        <begin position="473"/>
        <end position="506"/>
    </location>
</feature>
<dbReference type="Pfam" id="PF13639">
    <property type="entry name" value="zf-RING_2"/>
    <property type="match status" value="1"/>
</dbReference>
<feature type="compositionally biased region" description="Low complexity" evidence="5">
    <location>
        <begin position="792"/>
        <end position="809"/>
    </location>
</feature>
<dbReference type="InterPro" id="IPR052788">
    <property type="entry name" value="RING-type_E3_ligase_ATL"/>
</dbReference>
<dbReference type="InterPro" id="IPR013083">
    <property type="entry name" value="Znf_RING/FYVE/PHD"/>
</dbReference>
<name>A0A7S3K3I0_9STRA</name>
<reference evidence="8" key="1">
    <citation type="submission" date="2021-01" db="EMBL/GenBank/DDBJ databases">
        <authorList>
            <person name="Corre E."/>
            <person name="Pelletier E."/>
            <person name="Niang G."/>
            <person name="Scheremetjew M."/>
            <person name="Finn R."/>
            <person name="Kale V."/>
            <person name="Holt S."/>
            <person name="Cochrane G."/>
            <person name="Meng A."/>
            <person name="Brown T."/>
            <person name="Cohen L."/>
        </authorList>
    </citation>
    <scope>NUCLEOTIDE SEQUENCE</scope>
    <source>
        <strain evidence="8">CCMP1510</strain>
    </source>
</reference>
<keyword evidence="3" id="KW-0862">Zinc</keyword>
<gene>
    <name evidence="8" type="ORF">ALAG00032_LOCUS12312</name>
</gene>
<accession>A0A7S3K3I0</accession>
<feature type="region of interest" description="Disordered" evidence="5">
    <location>
        <begin position="722"/>
        <end position="816"/>
    </location>
</feature>
<keyword evidence="6" id="KW-0732">Signal</keyword>
<feature type="compositionally biased region" description="Acidic residues" evidence="5">
    <location>
        <begin position="768"/>
        <end position="787"/>
    </location>
</feature>
<dbReference type="PANTHER" id="PTHR45798:SF97">
    <property type="entry name" value="ALCOHOL-SENSITIVE RING FINGER PROTEIN 1"/>
    <property type="match status" value="1"/>
</dbReference>
<feature type="domain" description="RING-type" evidence="7">
    <location>
        <begin position="637"/>
        <end position="678"/>
    </location>
</feature>